<evidence type="ECO:0000313" key="2">
    <source>
        <dbReference type="Proteomes" id="UP000239532"/>
    </source>
</evidence>
<evidence type="ECO:0000313" key="1">
    <source>
        <dbReference type="EMBL" id="PRP67144.1"/>
    </source>
</evidence>
<keyword evidence="2" id="KW-1185">Reference proteome</keyword>
<dbReference type="OrthoDB" id="1198767at2"/>
<dbReference type="AlphaFoldDB" id="A0A2S9WUJ3"/>
<dbReference type="EMBL" id="MQUC01000003">
    <property type="protein sequence ID" value="PRP67144.1"/>
    <property type="molecule type" value="Genomic_DNA"/>
</dbReference>
<protein>
    <submittedName>
        <fullName evidence="1">Uncharacterized protein</fullName>
    </submittedName>
</protein>
<accession>A0A2S9WUJ3</accession>
<dbReference type="Proteomes" id="UP000239532">
    <property type="component" value="Unassembled WGS sequence"/>
</dbReference>
<reference evidence="1 2" key="1">
    <citation type="submission" date="2016-11" db="EMBL/GenBank/DDBJ databases">
        <title>Trade-off between light-utilization and light-protection in marine flavobacteria.</title>
        <authorList>
            <person name="Kumagai Y."/>
        </authorList>
    </citation>
    <scope>NUCLEOTIDE SEQUENCE [LARGE SCALE GENOMIC DNA]</scope>
    <source>
        <strain evidence="1 2">JCM 17109</strain>
    </source>
</reference>
<name>A0A2S9WUJ3_9FLAO</name>
<proteinExistence type="predicted"/>
<dbReference type="RefSeq" id="WP_105982916.1">
    <property type="nucleotide sequence ID" value="NZ_MQUC01000003.1"/>
</dbReference>
<comment type="caution">
    <text evidence="1">The sequence shown here is derived from an EMBL/GenBank/DDBJ whole genome shotgun (WGS) entry which is preliminary data.</text>
</comment>
<sequence length="325" mass="37794">MKNIWLIISACLFLTSCATILKKEDYDLRVTSNVRNAKVKVYDSLYDLPNNIKVVRSKKDLKLTLISDTLNLDYIVKSSPNPTFLYLNSLGMQLSPAYYAIDLTNQKRFYYGDNVYLNTNDTTRIIHPPVRKFWNEYFGKKYPKNKEHINLSLSIPYINGFNFEPNEIGTKVNTGFWGISAGLEYFYRDDKYVALKFVAATDFFVPIPAAATLDDVREDLSTTYIDLTDNYKLGRLNFGYGINYSVNNYRLIDQTYPDENIEFRRKNQSFGLTANTYFQFGKSLFAGVVYRPTFIRINPTIDFKYEHLISVDFAFKIPMRKNNYG</sequence>
<organism evidence="1 2">
    <name type="scientific">Nonlabens agnitus</name>
    <dbReference type="NCBI Taxonomy" id="870484"/>
    <lineage>
        <taxon>Bacteria</taxon>
        <taxon>Pseudomonadati</taxon>
        <taxon>Bacteroidota</taxon>
        <taxon>Flavobacteriia</taxon>
        <taxon>Flavobacteriales</taxon>
        <taxon>Flavobacteriaceae</taxon>
        <taxon>Nonlabens</taxon>
    </lineage>
</organism>
<gene>
    <name evidence="1" type="ORF">BST86_08560</name>
</gene>
<dbReference type="PROSITE" id="PS51257">
    <property type="entry name" value="PROKAR_LIPOPROTEIN"/>
    <property type="match status" value="1"/>
</dbReference>